<feature type="non-terminal residue" evidence="1">
    <location>
        <position position="172"/>
    </location>
</feature>
<evidence type="ECO:0000313" key="1">
    <source>
        <dbReference type="EMBL" id="KHJ81764.1"/>
    </source>
</evidence>
<dbReference type="AlphaFoldDB" id="A0A0B1SA04"/>
<proteinExistence type="predicted"/>
<gene>
    <name evidence="1" type="ORF">OESDEN_18548</name>
</gene>
<dbReference type="EMBL" id="KN585787">
    <property type="protein sequence ID" value="KHJ81764.1"/>
    <property type="molecule type" value="Genomic_DNA"/>
</dbReference>
<reference evidence="1 2" key="1">
    <citation type="submission" date="2014-03" db="EMBL/GenBank/DDBJ databases">
        <title>Draft genome of the hookworm Oesophagostomum dentatum.</title>
        <authorList>
            <person name="Mitreva M."/>
        </authorList>
    </citation>
    <scope>NUCLEOTIDE SEQUENCE [LARGE SCALE GENOMIC DNA]</scope>
    <source>
        <strain evidence="1 2">OD-Hann</strain>
    </source>
</reference>
<keyword evidence="2" id="KW-1185">Reference proteome</keyword>
<dbReference type="OrthoDB" id="5859640at2759"/>
<dbReference type="Proteomes" id="UP000053660">
    <property type="component" value="Unassembled WGS sequence"/>
</dbReference>
<organism evidence="1 2">
    <name type="scientific">Oesophagostomum dentatum</name>
    <name type="common">Nodular worm</name>
    <dbReference type="NCBI Taxonomy" id="61180"/>
    <lineage>
        <taxon>Eukaryota</taxon>
        <taxon>Metazoa</taxon>
        <taxon>Ecdysozoa</taxon>
        <taxon>Nematoda</taxon>
        <taxon>Chromadorea</taxon>
        <taxon>Rhabditida</taxon>
        <taxon>Rhabditina</taxon>
        <taxon>Rhabditomorpha</taxon>
        <taxon>Strongyloidea</taxon>
        <taxon>Strongylidae</taxon>
        <taxon>Oesophagostomum</taxon>
    </lineage>
</organism>
<accession>A0A0B1SA04</accession>
<name>A0A0B1SA04_OESDE</name>
<protein>
    <submittedName>
        <fullName evidence="1">Uncharacterized protein</fullName>
    </submittedName>
</protein>
<evidence type="ECO:0000313" key="2">
    <source>
        <dbReference type="Proteomes" id="UP000053660"/>
    </source>
</evidence>
<sequence>MVLSLTLPAYERHIGSSSKRRKMFAGLRRKESHKIPVREVEPPRLGEIAHAQCEIVDVYELQHKIKLRQKRLRMLSDWMCRVSVLVVIICSSLSLYGFSASHIAQHEAWVQEAAASQMRNEWEPQCDVTESDHSGPIRKMKRLIHNNVYEETDCRLMSISEAEWSPWSSCID</sequence>